<organism evidence="1 2">
    <name type="scientific">Allomyces macrogynus (strain ATCC 38327)</name>
    <name type="common">Allomyces javanicus var. macrogynus</name>
    <dbReference type="NCBI Taxonomy" id="578462"/>
    <lineage>
        <taxon>Eukaryota</taxon>
        <taxon>Fungi</taxon>
        <taxon>Fungi incertae sedis</taxon>
        <taxon>Blastocladiomycota</taxon>
        <taxon>Blastocladiomycetes</taxon>
        <taxon>Blastocladiales</taxon>
        <taxon>Blastocladiaceae</taxon>
        <taxon>Allomyces</taxon>
    </lineage>
</organism>
<evidence type="ECO:0000313" key="2">
    <source>
        <dbReference type="Proteomes" id="UP000054350"/>
    </source>
</evidence>
<protein>
    <submittedName>
        <fullName evidence="1">Uncharacterized protein</fullName>
    </submittedName>
</protein>
<dbReference type="Proteomes" id="UP000054350">
    <property type="component" value="Unassembled WGS sequence"/>
</dbReference>
<sequence>MTGTPVIRGVMGENAVYVLAGQLARAIDRGIASESGAELKAAQHMWVETVLRLAKGAPVSCDDRMHDCMNPSAAVVVAHPRGTPIERLRRAVAMLEE</sequence>
<dbReference type="AlphaFoldDB" id="A0A0L0SW27"/>
<name>A0A0L0SW27_ALLM3</name>
<accession>A0A0L0SW27</accession>
<gene>
    <name evidence="1" type="ORF">AMAG_19596</name>
</gene>
<dbReference type="EMBL" id="GG745350">
    <property type="protein sequence ID" value="KNE66585.1"/>
    <property type="molecule type" value="Genomic_DNA"/>
</dbReference>
<evidence type="ECO:0000313" key="1">
    <source>
        <dbReference type="EMBL" id="KNE66585.1"/>
    </source>
</evidence>
<proteinExistence type="predicted"/>
<reference evidence="1 2" key="1">
    <citation type="submission" date="2009-11" db="EMBL/GenBank/DDBJ databases">
        <title>Annotation of Allomyces macrogynus ATCC 38327.</title>
        <authorList>
            <consortium name="The Broad Institute Genome Sequencing Platform"/>
            <person name="Russ C."/>
            <person name="Cuomo C."/>
            <person name="Burger G."/>
            <person name="Gray M.W."/>
            <person name="Holland P.W.H."/>
            <person name="King N."/>
            <person name="Lang F.B.F."/>
            <person name="Roger A.J."/>
            <person name="Ruiz-Trillo I."/>
            <person name="Young S.K."/>
            <person name="Zeng Q."/>
            <person name="Gargeya S."/>
            <person name="Fitzgerald M."/>
            <person name="Haas B."/>
            <person name="Abouelleil A."/>
            <person name="Alvarado L."/>
            <person name="Arachchi H.M."/>
            <person name="Berlin A."/>
            <person name="Chapman S.B."/>
            <person name="Gearin G."/>
            <person name="Goldberg J."/>
            <person name="Griggs A."/>
            <person name="Gujja S."/>
            <person name="Hansen M."/>
            <person name="Heiman D."/>
            <person name="Howarth C."/>
            <person name="Larimer J."/>
            <person name="Lui A."/>
            <person name="MacDonald P.J.P."/>
            <person name="McCowen C."/>
            <person name="Montmayeur A."/>
            <person name="Murphy C."/>
            <person name="Neiman D."/>
            <person name="Pearson M."/>
            <person name="Priest M."/>
            <person name="Roberts A."/>
            <person name="Saif S."/>
            <person name="Shea T."/>
            <person name="Sisk P."/>
            <person name="Stolte C."/>
            <person name="Sykes S."/>
            <person name="Wortman J."/>
            <person name="Nusbaum C."/>
            <person name="Birren B."/>
        </authorList>
    </citation>
    <scope>NUCLEOTIDE SEQUENCE [LARGE SCALE GENOMIC DNA]</scope>
    <source>
        <strain evidence="1 2">ATCC 38327</strain>
    </source>
</reference>
<reference evidence="2" key="2">
    <citation type="submission" date="2009-11" db="EMBL/GenBank/DDBJ databases">
        <title>The Genome Sequence of Allomyces macrogynus strain ATCC 38327.</title>
        <authorList>
            <consortium name="The Broad Institute Genome Sequencing Platform"/>
            <person name="Russ C."/>
            <person name="Cuomo C."/>
            <person name="Shea T."/>
            <person name="Young S.K."/>
            <person name="Zeng Q."/>
            <person name="Koehrsen M."/>
            <person name="Haas B."/>
            <person name="Borodovsky M."/>
            <person name="Guigo R."/>
            <person name="Alvarado L."/>
            <person name="Berlin A."/>
            <person name="Borenstein D."/>
            <person name="Chen Z."/>
            <person name="Engels R."/>
            <person name="Freedman E."/>
            <person name="Gellesch M."/>
            <person name="Goldberg J."/>
            <person name="Griggs A."/>
            <person name="Gujja S."/>
            <person name="Heiman D."/>
            <person name="Hepburn T."/>
            <person name="Howarth C."/>
            <person name="Jen D."/>
            <person name="Larson L."/>
            <person name="Lewis B."/>
            <person name="Mehta T."/>
            <person name="Park D."/>
            <person name="Pearson M."/>
            <person name="Roberts A."/>
            <person name="Saif S."/>
            <person name="Shenoy N."/>
            <person name="Sisk P."/>
            <person name="Stolte C."/>
            <person name="Sykes S."/>
            <person name="Walk T."/>
            <person name="White J."/>
            <person name="Yandava C."/>
            <person name="Burger G."/>
            <person name="Gray M.W."/>
            <person name="Holland P.W.H."/>
            <person name="King N."/>
            <person name="Lang F.B.F."/>
            <person name="Roger A.J."/>
            <person name="Ruiz-Trillo I."/>
            <person name="Lander E."/>
            <person name="Nusbaum C."/>
        </authorList>
    </citation>
    <scope>NUCLEOTIDE SEQUENCE [LARGE SCALE GENOMIC DNA]</scope>
    <source>
        <strain evidence="2">ATCC 38327</strain>
    </source>
</reference>
<keyword evidence="2" id="KW-1185">Reference proteome</keyword>
<dbReference type="VEuPathDB" id="FungiDB:AMAG_19596"/>